<organism evidence="3 4">
    <name type="scientific">Cajanus cajan</name>
    <name type="common">Pigeon pea</name>
    <name type="synonym">Cajanus indicus</name>
    <dbReference type="NCBI Taxonomy" id="3821"/>
    <lineage>
        <taxon>Eukaryota</taxon>
        <taxon>Viridiplantae</taxon>
        <taxon>Streptophyta</taxon>
        <taxon>Embryophyta</taxon>
        <taxon>Tracheophyta</taxon>
        <taxon>Spermatophyta</taxon>
        <taxon>Magnoliopsida</taxon>
        <taxon>eudicotyledons</taxon>
        <taxon>Gunneridae</taxon>
        <taxon>Pentapetalae</taxon>
        <taxon>rosids</taxon>
        <taxon>fabids</taxon>
        <taxon>Fabales</taxon>
        <taxon>Fabaceae</taxon>
        <taxon>Papilionoideae</taxon>
        <taxon>50 kb inversion clade</taxon>
        <taxon>NPAAA clade</taxon>
        <taxon>indigoferoid/millettioid clade</taxon>
        <taxon>Phaseoleae</taxon>
        <taxon>Cajanus</taxon>
    </lineage>
</organism>
<dbReference type="GO" id="GO:0003824">
    <property type="term" value="F:catalytic activity"/>
    <property type="evidence" value="ECO:0007669"/>
    <property type="project" value="UniProtKB-KW"/>
</dbReference>
<dbReference type="STRING" id="3821.A0A151SEM6"/>
<accession>A0A151SEM6</accession>
<dbReference type="Proteomes" id="UP000075243">
    <property type="component" value="Unassembled WGS sequence"/>
</dbReference>
<reference evidence="3" key="1">
    <citation type="journal article" date="2012" name="Nat. Biotechnol.">
        <title>Draft genome sequence of pigeonpea (Cajanus cajan), an orphan legume crop of resource-poor farmers.</title>
        <authorList>
            <person name="Varshney R.K."/>
            <person name="Chen W."/>
            <person name="Li Y."/>
            <person name="Bharti A.K."/>
            <person name="Saxena R.K."/>
            <person name="Schlueter J.A."/>
            <person name="Donoghue M.T."/>
            <person name="Azam S."/>
            <person name="Fan G."/>
            <person name="Whaley A.M."/>
            <person name="Farmer A.D."/>
            <person name="Sheridan J."/>
            <person name="Iwata A."/>
            <person name="Tuteja R."/>
            <person name="Penmetsa R.V."/>
            <person name="Wu W."/>
            <person name="Upadhyaya H.D."/>
            <person name="Yang S.P."/>
            <person name="Shah T."/>
            <person name="Saxena K.B."/>
            <person name="Michael T."/>
            <person name="McCombie W.R."/>
            <person name="Yang B."/>
            <person name="Zhang G."/>
            <person name="Yang H."/>
            <person name="Wang J."/>
            <person name="Spillane C."/>
            <person name="Cook D.R."/>
            <person name="May G.D."/>
            <person name="Xu X."/>
            <person name="Jackson S.A."/>
        </authorList>
    </citation>
    <scope>NUCLEOTIDE SEQUENCE [LARGE SCALE GENOMIC DNA]</scope>
</reference>
<dbReference type="FunFam" id="3.30.70.270:FF:000020">
    <property type="entry name" value="Transposon Tf2-6 polyprotein-like Protein"/>
    <property type="match status" value="1"/>
</dbReference>
<dbReference type="AlphaFoldDB" id="A0A151SEM6"/>
<evidence type="ECO:0000313" key="3">
    <source>
        <dbReference type="EMBL" id="KYP53290.1"/>
    </source>
</evidence>
<dbReference type="InterPro" id="IPR041577">
    <property type="entry name" value="RT_RNaseH_2"/>
</dbReference>
<dbReference type="OMA" id="FKWDEKA"/>
<dbReference type="InterPro" id="IPR043502">
    <property type="entry name" value="DNA/RNA_pol_sf"/>
</dbReference>
<keyword evidence="4" id="KW-1185">Reference proteome</keyword>
<dbReference type="Pfam" id="PF17919">
    <property type="entry name" value="RT_RNaseH_2"/>
    <property type="match status" value="1"/>
</dbReference>
<gene>
    <name evidence="3" type="ORF">KK1_024665</name>
</gene>
<protein>
    <submittedName>
        <fullName evidence="3">Retrovirus-related Pol polyprotein from transposon 17.6</fullName>
    </submittedName>
</protein>
<evidence type="ECO:0000313" key="4">
    <source>
        <dbReference type="Proteomes" id="UP000075243"/>
    </source>
</evidence>
<name>A0A151SEM6_CAJCA</name>
<dbReference type="PANTHER" id="PTHR37984">
    <property type="entry name" value="PROTEIN CBG26694"/>
    <property type="match status" value="1"/>
</dbReference>
<dbReference type="EMBL" id="KQ483414">
    <property type="protein sequence ID" value="KYP53290.1"/>
    <property type="molecule type" value="Genomic_DNA"/>
</dbReference>
<sequence>MSFHGFASFYRRFVPNFSILASPLNELVKKDVVFLWQEKHNLSFQELKQKLTQAPVLALPDFNKTFELKCDASRIGIGALLLQGGHPIAYFSEKLMGLP</sequence>
<evidence type="ECO:0000256" key="1">
    <source>
        <dbReference type="ARBA" id="ARBA00023268"/>
    </source>
</evidence>
<dbReference type="InterPro" id="IPR043128">
    <property type="entry name" value="Rev_trsase/Diguanyl_cyclase"/>
</dbReference>
<dbReference type="PANTHER" id="PTHR37984:SF5">
    <property type="entry name" value="PROTEIN NYNRIN-LIKE"/>
    <property type="match status" value="1"/>
</dbReference>
<feature type="domain" description="Reverse transcriptase/retrotransposon-derived protein RNase H-like" evidence="2">
    <location>
        <begin position="36"/>
        <end position="95"/>
    </location>
</feature>
<proteinExistence type="predicted"/>
<keyword evidence="1" id="KW-0511">Multifunctional enzyme</keyword>
<dbReference type="Gene3D" id="3.30.70.270">
    <property type="match status" value="1"/>
</dbReference>
<dbReference type="InterPro" id="IPR050951">
    <property type="entry name" value="Retrovirus_Pol_polyprotein"/>
</dbReference>
<dbReference type="SUPFAM" id="SSF56672">
    <property type="entry name" value="DNA/RNA polymerases"/>
    <property type="match status" value="1"/>
</dbReference>
<dbReference type="Gramene" id="C.cajan_23869.t">
    <property type="protein sequence ID" value="C.cajan_23869.t.cds1"/>
    <property type="gene ID" value="C.cajan_23869"/>
</dbReference>
<evidence type="ECO:0000259" key="2">
    <source>
        <dbReference type="Pfam" id="PF17919"/>
    </source>
</evidence>